<dbReference type="Proteomes" id="UP000472272">
    <property type="component" value="Chromosome 8"/>
</dbReference>
<proteinExistence type="predicted"/>
<accession>A0A670IWR3</accession>
<dbReference type="GO" id="GO:0004867">
    <property type="term" value="F:serine-type endopeptidase inhibitor activity"/>
    <property type="evidence" value="ECO:0007669"/>
    <property type="project" value="UniProtKB-KW"/>
</dbReference>
<name>A0A670IWR3_PODMU</name>
<feature type="domain" description="BPTI/Kunitz inhibitor" evidence="5">
    <location>
        <begin position="70"/>
        <end position="120"/>
    </location>
</feature>
<dbReference type="PROSITE" id="PS50279">
    <property type="entry name" value="BPTI_KUNITZ_2"/>
    <property type="match status" value="2"/>
</dbReference>
<sequence length="187" mass="20638">FPRWWFNASSQACQEFIYGGCRGNANNFVSADKCRQICAAGEWLQPPTTSGFSPRAPLSLIFSPPPPEFCAAPPEVGRCRGAFPRWHFDLETRTCKMFIFGGCGGNKNNYDYEEHCLQCARDGGKKGEIQAPSVVLAVLLALMAAALLGSMVLFLVKICRKNPQLSLGPVWSTLDDKEYLMSNAYTL</sequence>
<dbReference type="Pfam" id="PF00014">
    <property type="entry name" value="Kunitz_BPTI"/>
    <property type="match status" value="2"/>
</dbReference>
<evidence type="ECO:0000256" key="2">
    <source>
        <dbReference type="ARBA" id="ARBA00022900"/>
    </source>
</evidence>
<dbReference type="PANTHER" id="PTHR47247:SF1">
    <property type="entry name" value="KUNITZ-TYPE PROTEASE INHIBITOR 2"/>
    <property type="match status" value="1"/>
</dbReference>
<feature type="domain" description="BPTI/Kunitz inhibitor" evidence="5">
    <location>
        <begin position="1"/>
        <end position="38"/>
    </location>
</feature>
<dbReference type="GO" id="GO:0022408">
    <property type="term" value="P:negative regulation of cell-cell adhesion"/>
    <property type="evidence" value="ECO:0007669"/>
    <property type="project" value="Ensembl"/>
</dbReference>
<dbReference type="Gene3D" id="4.10.410.10">
    <property type="entry name" value="Pancreatic trypsin inhibitor Kunitz domain"/>
    <property type="match status" value="2"/>
</dbReference>
<dbReference type="GO" id="GO:0071711">
    <property type="term" value="P:basement membrane organization"/>
    <property type="evidence" value="ECO:0007669"/>
    <property type="project" value="Ensembl"/>
</dbReference>
<reference evidence="6" key="3">
    <citation type="submission" date="2025-09" db="UniProtKB">
        <authorList>
            <consortium name="Ensembl"/>
        </authorList>
    </citation>
    <scope>IDENTIFICATION</scope>
</reference>
<evidence type="ECO:0000256" key="1">
    <source>
        <dbReference type="ARBA" id="ARBA00022690"/>
    </source>
</evidence>
<reference evidence="6" key="2">
    <citation type="submission" date="2025-08" db="UniProtKB">
        <authorList>
            <consortium name="Ensembl"/>
        </authorList>
    </citation>
    <scope>IDENTIFICATION</scope>
</reference>
<evidence type="ECO:0000256" key="4">
    <source>
        <dbReference type="SAM" id="Phobius"/>
    </source>
</evidence>
<organism evidence="6 7">
    <name type="scientific">Podarcis muralis</name>
    <name type="common">Wall lizard</name>
    <name type="synonym">Lacerta muralis</name>
    <dbReference type="NCBI Taxonomy" id="64176"/>
    <lineage>
        <taxon>Eukaryota</taxon>
        <taxon>Metazoa</taxon>
        <taxon>Chordata</taxon>
        <taxon>Craniata</taxon>
        <taxon>Vertebrata</taxon>
        <taxon>Euteleostomi</taxon>
        <taxon>Lepidosauria</taxon>
        <taxon>Squamata</taxon>
        <taxon>Bifurcata</taxon>
        <taxon>Unidentata</taxon>
        <taxon>Episquamata</taxon>
        <taxon>Laterata</taxon>
        <taxon>Lacertibaenia</taxon>
        <taxon>Lacertidae</taxon>
        <taxon>Podarcis</taxon>
    </lineage>
</organism>
<keyword evidence="1" id="KW-0646">Protease inhibitor</keyword>
<dbReference type="SMART" id="SM00131">
    <property type="entry name" value="KU"/>
    <property type="match status" value="2"/>
</dbReference>
<dbReference type="PRINTS" id="PR00759">
    <property type="entry name" value="BASICPTASE"/>
</dbReference>
<keyword evidence="4" id="KW-0472">Membrane</keyword>
<dbReference type="InterPro" id="IPR002223">
    <property type="entry name" value="Kunitz_BPTI"/>
</dbReference>
<gene>
    <name evidence="6" type="primary">SPINT2</name>
</gene>
<reference evidence="6 7" key="1">
    <citation type="journal article" date="2019" name="Proc. Natl. Acad. Sci. U.S.A.">
        <title>Regulatory changes in pterin and carotenoid genes underlie balanced color polymorphisms in the wall lizard.</title>
        <authorList>
            <person name="Andrade P."/>
            <person name="Pinho C."/>
            <person name="Perez I de Lanuza G."/>
            <person name="Afonso S."/>
            <person name="Brejcha J."/>
            <person name="Rubin C.J."/>
            <person name="Wallerman O."/>
            <person name="Pereira P."/>
            <person name="Sabatino S.J."/>
            <person name="Bellati A."/>
            <person name="Pellitteri-Rosa D."/>
            <person name="Bosakova Z."/>
            <person name="Bunikis I."/>
            <person name="Carretero M.A."/>
            <person name="Feiner N."/>
            <person name="Marsik P."/>
            <person name="Pauperio F."/>
            <person name="Salvi D."/>
            <person name="Soler L."/>
            <person name="While G.M."/>
            <person name="Uller T."/>
            <person name="Font E."/>
            <person name="Andersson L."/>
            <person name="Carneiro M."/>
        </authorList>
    </citation>
    <scope>NUCLEOTIDE SEQUENCE</scope>
</reference>
<dbReference type="InterPro" id="IPR020901">
    <property type="entry name" value="Prtase_inh_Kunz-CS"/>
</dbReference>
<dbReference type="GeneTree" id="ENSGT00940000160348"/>
<dbReference type="AlphaFoldDB" id="A0A670IWR3"/>
<dbReference type="InterPro" id="IPR036880">
    <property type="entry name" value="Kunitz_BPTI_sf"/>
</dbReference>
<dbReference type="GO" id="GO:0001843">
    <property type="term" value="P:neural tube closure"/>
    <property type="evidence" value="ECO:0007669"/>
    <property type="project" value="Ensembl"/>
</dbReference>
<dbReference type="GO" id="GO:0007163">
    <property type="term" value="P:establishment or maintenance of cell polarity"/>
    <property type="evidence" value="ECO:0007669"/>
    <property type="project" value="Ensembl"/>
</dbReference>
<dbReference type="GO" id="GO:0005794">
    <property type="term" value="C:Golgi apparatus"/>
    <property type="evidence" value="ECO:0007669"/>
    <property type="project" value="Ensembl"/>
</dbReference>
<keyword evidence="2" id="KW-0722">Serine protease inhibitor</keyword>
<dbReference type="GO" id="GO:2000146">
    <property type="term" value="P:negative regulation of cell motility"/>
    <property type="evidence" value="ECO:0007669"/>
    <property type="project" value="Ensembl"/>
</dbReference>
<keyword evidence="3" id="KW-1015">Disulfide bond</keyword>
<keyword evidence="7" id="KW-1185">Reference proteome</keyword>
<protein>
    <submittedName>
        <fullName evidence="6">Serine peptidase inhibitor, Kunitz type 2</fullName>
    </submittedName>
</protein>
<keyword evidence="4" id="KW-0812">Transmembrane</keyword>
<evidence type="ECO:0000313" key="6">
    <source>
        <dbReference type="Ensembl" id="ENSPMRP00000015909.1"/>
    </source>
</evidence>
<keyword evidence="4" id="KW-1133">Transmembrane helix</keyword>
<dbReference type="Ensembl" id="ENSPMRT00000016987.1">
    <property type="protein sequence ID" value="ENSPMRP00000015909.1"/>
    <property type="gene ID" value="ENSPMRG00000010631.1"/>
</dbReference>
<dbReference type="SUPFAM" id="SSF57362">
    <property type="entry name" value="BPTI-like"/>
    <property type="match status" value="2"/>
</dbReference>
<dbReference type="PANTHER" id="PTHR47247">
    <property type="entry name" value="KUNITZ-TYPE PROTEASE INHIBITOR 2"/>
    <property type="match status" value="1"/>
</dbReference>
<evidence type="ECO:0000256" key="3">
    <source>
        <dbReference type="ARBA" id="ARBA00023157"/>
    </source>
</evidence>
<dbReference type="PROSITE" id="PS00280">
    <property type="entry name" value="BPTI_KUNITZ_1"/>
    <property type="match status" value="2"/>
</dbReference>
<evidence type="ECO:0000313" key="7">
    <source>
        <dbReference type="Proteomes" id="UP000472272"/>
    </source>
</evidence>
<dbReference type="OMA" id="KEECMHR"/>
<evidence type="ECO:0000259" key="5">
    <source>
        <dbReference type="PROSITE" id="PS50279"/>
    </source>
</evidence>
<feature type="transmembrane region" description="Helical" evidence="4">
    <location>
        <begin position="134"/>
        <end position="156"/>
    </location>
</feature>